<name>A0ACB9F1A4_CICIN</name>
<dbReference type="Proteomes" id="UP001055811">
    <property type="component" value="Linkage Group LG03"/>
</dbReference>
<protein>
    <submittedName>
        <fullName evidence="1">Uncharacterized protein</fullName>
    </submittedName>
</protein>
<organism evidence="1 2">
    <name type="scientific">Cichorium intybus</name>
    <name type="common">Chicory</name>
    <dbReference type="NCBI Taxonomy" id="13427"/>
    <lineage>
        <taxon>Eukaryota</taxon>
        <taxon>Viridiplantae</taxon>
        <taxon>Streptophyta</taxon>
        <taxon>Embryophyta</taxon>
        <taxon>Tracheophyta</taxon>
        <taxon>Spermatophyta</taxon>
        <taxon>Magnoliopsida</taxon>
        <taxon>eudicotyledons</taxon>
        <taxon>Gunneridae</taxon>
        <taxon>Pentapetalae</taxon>
        <taxon>asterids</taxon>
        <taxon>campanulids</taxon>
        <taxon>Asterales</taxon>
        <taxon>Asteraceae</taxon>
        <taxon>Cichorioideae</taxon>
        <taxon>Cichorieae</taxon>
        <taxon>Cichoriinae</taxon>
        <taxon>Cichorium</taxon>
    </lineage>
</organism>
<keyword evidence="2" id="KW-1185">Reference proteome</keyword>
<sequence>MRGGNIMKELRIRWVLIKVGWTGEEERGVRLTWRSRKMRPPLRVGEVAQANMRRYGTTHQVEPVRSRLGGSDEYGLRRTPFSPHLLW</sequence>
<comment type="caution">
    <text evidence="1">The sequence shown here is derived from an EMBL/GenBank/DDBJ whole genome shotgun (WGS) entry which is preliminary data.</text>
</comment>
<dbReference type="EMBL" id="CM042011">
    <property type="protein sequence ID" value="KAI3764583.1"/>
    <property type="molecule type" value="Genomic_DNA"/>
</dbReference>
<reference evidence="1 2" key="2">
    <citation type="journal article" date="2022" name="Mol. Ecol. Resour.">
        <title>The genomes of chicory, endive, great burdock and yacon provide insights into Asteraceae paleo-polyploidization history and plant inulin production.</title>
        <authorList>
            <person name="Fan W."/>
            <person name="Wang S."/>
            <person name="Wang H."/>
            <person name="Wang A."/>
            <person name="Jiang F."/>
            <person name="Liu H."/>
            <person name="Zhao H."/>
            <person name="Xu D."/>
            <person name="Zhang Y."/>
        </authorList>
    </citation>
    <scope>NUCLEOTIDE SEQUENCE [LARGE SCALE GENOMIC DNA]</scope>
    <source>
        <strain evidence="2">cv. Punajuju</strain>
        <tissue evidence="1">Leaves</tissue>
    </source>
</reference>
<proteinExistence type="predicted"/>
<evidence type="ECO:0000313" key="1">
    <source>
        <dbReference type="EMBL" id="KAI3764583.1"/>
    </source>
</evidence>
<accession>A0ACB9F1A4</accession>
<reference evidence="2" key="1">
    <citation type="journal article" date="2022" name="Mol. Ecol. Resour.">
        <title>The genomes of chicory, endive, great burdock and yacon provide insights into Asteraceae palaeo-polyploidization history and plant inulin production.</title>
        <authorList>
            <person name="Fan W."/>
            <person name="Wang S."/>
            <person name="Wang H."/>
            <person name="Wang A."/>
            <person name="Jiang F."/>
            <person name="Liu H."/>
            <person name="Zhao H."/>
            <person name="Xu D."/>
            <person name="Zhang Y."/>
        </authorList>
    </citation>
    <scope>NUCLEOTIDE SEQUENCE [LARGE SCALE GENOMIC DNA]</scope>
    <source>
        <strain evidence="2">cv. Punajuju</strain>
    </source>
</reference>
<gene>
    <name evidence="1" type="ORF">L2E82_14594</name>
</gene>
<evidence type="ECO:0000313" key="2">
    <source>
        <dbReference type="Proteomes" id="UP001055811"/>
    </source>
</evidence>